<dbReference type="InterPro" id="IPR015273">
    <property type="entry name" value="Cys-tRNA-synt_Ia_DALR"/>
</dbReference>
<dbReference type="RefSeq" id="WP_085498948.1">
    <property type="nucleotide sequence ID" value="NZ_FXAZ01000012.1"/>
</dbReference>
<reference evidence="15 16" key="1">
    <citation type="submission" date="2017-04" db="EMBL/GenBank/DDBJ databases">
        <authorList>
            <person name="Afonso C.L."/>
            <person name="Miller P.J."/>
            <person name="Scott M.A."/>
            <person name="Spackman E."/>
            <person name="Goraichik I."/>
            <person name="Dimitrov K.M."/>
            <person name="Suarez D.L."/>
            <person name="Swayne D.E."/>
        </authorList>
    </citation>
    <scope>NUCLEOTIDE SEQUENCE [LARGE SCALE GENOMIC DNA]</scope>
    <source>
        <strain evidence="15 16">11</strain>
    </source>
</reference>
<comment type="subcellular location">
    <subcellularLocation>
        <location evidence="1 13">Cytoplasm</location>
    </subcellularLocation>
</comment>
<evidence type="ECO:0000256" key="6">
    <source>
        <dbReference type="ARBA" id="ARBA00022723"/>
    </source>
</evidence>
<proteinExistence type="inferred from homology"/>
<dbReference type="InterPro" id="IPR015803">
    <property type="entry name" value="Cys-tRNA-ligase"/>
</dbReference>
<keyword evidence="16" id="KW-1185">Reference proteome</keyword>
<dbReference type="OrthoDB" id="9815130at2"/>
<evidence type="ECO:0000256" key="10">
    <source>
        <dbReference type="ARBA" id="ARBA00022917"/>
    </source>
</evidence>
<dbReference type="STRING" id="1852522.SAMN06295960_4873"/>
<evidence type="ECO:0000256" key="2">
    <source>
        <dbReference type="ARBA" id="ARBA00005594"/>
    </source>
</evidence>
<dbReference type="GO" id="GO:0005829">
    <property type="term" value="C:cytosol"/>
    <property type="evidence" value="ECO:0007669"/>
    <property type="project" value="TreeGrafter"/>
</dbReference>
<dbReference type="InterPro" id="IPR014729">
    <property type="entry name" value="Rossmann-like_a/b/a_fold"/>
</dbReference>
<dbReference type="AlphaFoldDB" id="A0A1X7LZP1"/>
<evidence type="ECO:0000256" key="4">
    <source>
        <dbReference type="ARBA" id="ARBA00022490"/>
    </source>
</evidence>
<keyword evidence="4 13" id="KW-0963">Cytoplasm</keyword>
<dbReference type="GO" id="GO:0005524">
    <property type="term" value="F:ATP binding"/>
    <property type="evidence" value="ECO:0007669"/>
    <property type="project" value="UniProtKB-UniRule"/>
</dbReference>
<evidence type="ECO:0000256" key="9">
    <source>
        <dbReference type="ARBA" id="ARBA00022840"/>
    </source>
</evidence>
<evidence type="ECO:0000256" key="13">
    <source>
        <dbReference type="HAMAP-Rule" id="MF_00041"/>
    </source>
</evidence>
<comment type="subunit">
    <text evidence="3 13">Monomer.</text>
</comment>
<evidence type="ECO:0000313" key="15">
    <source>
        <dbReference type="EMBL" id="SMG59180.1"/>
    </source>
</evidence>
<dbReference type="Proteomes" id="UP000193834">
    <property type="component" value="Unassembled WGS sequence"/>
</dbReference>
<dbReference type="Gene3D" id="1.20.120.1910">
    <property type="entry name" value="Cysteine-tRNA ligase, C-terminal anti-codon recognition domain"/>
    <property type="match status" value="1"/>
</dbReference>
<keyword evidence="5 13" id="KW-0436">Ligase</keyword>
<feature type="binding site" evidence="13">
    <location>
        <position position="29"/>
    </location>
    <ligand>
        <name>Zn(2+)</name>
        <dbReference type="ChEBI" id="CHEBI:29105"/>
    </ligand>
</feature>
<evidence type="ECO:0000256" key="3">
    <source>
        <dbReference type="ARBA" id="ARBA00011245"/>
    </source>
</evidence>
<evidence type="ECO:0000259" key="14">
    <source>
        <dbReference type="SMART" id="SM00840"/>
    </source>
</evidence>
<dbReference type="InterPro" id="IPR032678">
    <property type="entry name" value="tRNA-synt_1_cat_dom"/>
</dbReference>
<dbReference type="EMBL" id="FXAZ01000012">
    <property type="protein sequence ID" value="SMG59180.1"/>
    <property type="molecule type" value="Genomic_DNA"/>
</dbReference>
<dbReference type="InterPro" id="IPR009080">
    <property type="entry name" value="tRNAsynth_Ia_anticodon-bd"/>
</dbReference>
<feature type="domain" description="Cysteinyl-tRNA synthetase class Ia DALR" evidence="14">
    <location>
        <begin position="362"/>
        <end position="428"/>
    </location>
</feature>
<dbReference type="GO" id="GO:0006423">
    <property type="term" value="P:cysteinyl-tRNA aminoacylation"/>
    <property type="evidence" value="ECO:0007669"/>
    <property type="project" value="UniProtKB-UniRule"/>
</dbReference>
<organism evidence="15 16">
    <name type="scientific">Paenibacillus aquistagni</name>
    <dbReference type="NCBI Taxonomy" id="1852522"/>
    <lineage>
        <taxon>Bacteria</taxon>
        <taxon>Bacillati</taxon>
        <taxon>Bacillota</taxon>
        <taxon>Bacilli</taxon>
        <taxon>Bacillales</taxon>
        <taxon>Paenibacillaceae</taxon>
        <taxon>Paenibacillus</taxon>
    </lineage>
</organism>
<feature type="short sequence motif" description="'HIGH' region" evidence="13">
    <location>
        <begin position="31"/>
        <end position="41"/>
    </location>
</feature>
<keyword evidence="11 13" id="KW-0030">Aminoacyl-tRNA synthetase</keyword>
<dbReference type="HAMAP" id="MF_00041">
    <property type="entry name" value="Cys_tRNA_synth"/>
    <property type="match status" value="1"/>
</dbReference>
<sequence length="477" mass="53934">MTLHIYDTLSRQKKPLEPQHPDKVNMYVCGPTVYGYIHIGNARPAIVFDVVRRYLETTGYEVNYVMNFTDVDDKLINKAKEMQLPVPEVASHFIDAYYADTDALGVKRATMNPRVTEHMDQIIEFIGELVEKGFAYESGGDVYFHTKKFPEYGKLSHQNLDELQFGIRIEVDARKQDAQDFVLWKAAKPGEIAWPSPWGEGRPGWHIECSAMAKQYLGDTLDIHGGGQDLQFPHHECELAQSECVTGKPLASIWMHNGYININNEKMSKSLNNGVLVKDLRTAYNPAAIRYFMLSTHYRNPLNFTDEAMQQSVNSQERLANAYGNVKHALQSAGAGTVDEAREQGGEPEAALEAKMAEILEAFDAKMQDDFNTADAITAMFEWASEANVYIQKKGEHVAVSDLLLLHDTFEAMNDVLGLVMEQAEELLDEEIDQLIQERTDARKAKNWARADEIRDLLTAKGIVLEDTPQGVRWKRV</sequence>
<feature type="short sequence motif" description="'KMSKS' region" evidence="13">
    <location>
        <begin position="266"/>
        <end position="270"/>
    </location>
</feature>
<dbReference type="Pfam" id="PF23493">
    <property type="entry name" value="CysS_C"/>
    <property type="match status" value="1"/>
</dbReference>
<evidence type="ECO:0000256" key="11">
    <source>
        <dbReference type="ARBA" id="ARBA00023146"/>
    </source>
</evidence>
<keyword evidence="7 13" id="KW-0547">Nucleotide-binding</keyword>
<comment type="catalytic activity">
    <reaction evidence="12 13">
        <text>tRNA(Cys) + L-cysteine + ATP = L-cysteinyl-tRNA(Cys) + AMP + diphosphate</text>
        <dbReference type="Rhea" id="RHEA:17773"/>
        <dbReference type="Rhea" id="RHEA-COMP:9661"/>
        <dbReference type="Rhea" id="RHEA-COMP:9679"/>
        <dbReference type="ChEBI" id="CHEBI:30616"/>
        <dbReference type="ChEBI" id="CHEBI:33019"/>
        <dbReference type="ChEBI" id="CHEBI:35235"/>
        <dbReference type="ChEBI" id="CHEBI:78442"/>
        <dbReference type="ChEBI" id="CHEBI:78517"/>
        <dbReference type="ChEBI" id="CHEBI:456215"/>
        <dbReference type="EC" id="6.1.1.16"/>
    </reaction>
</comment>
<feature type="binding site" evidence="13">
    <location>
        <position position="209"/>
    </location>
    <ligand>
        <name>Zn(2+)</name>
        <dbReference type="ChEBI" id="CHEBI:29105"/>
    </ligand>
</feature>
<dbReference type="CDD" id="cd00672">
    <property type="entry name" value="CysRS_core"/>
    <property type="match status" value="1"/>
</dbReference>
<accession>A0A1X7LZP1</accession>
<dbReference type="GO" id="GO:0004817">
    <property type="term" value="F:cysteine-tRNA ligase activity"/>
    <property type="evidence" value="ECO:0007669"/>
    <property type="project" value="UniProtKB-UniRule"/>
</dbReference>
<dbReference type="GO" id="GO:0008270">
    <property type="term" value="F:zinc ion binding"/>
    <property type="evidence" value="ECO:0007669"/>
    <property type="project" value="UniProtKB-UniRule"/>
</dbReference>
<dbReference type="Gene3D" id="3.40.50.620">
    <property type="entry name" value="HUPs"/>
    <property type="match status" value="1"/>
</dbReference>
<keyword evidence="10 13" id="KW-0648">Protein biosynthesis</keyword>
<dbReference type="PRINTS" id="PR00983">
    <property type="entry name" value="TRNASYNTHCYS"/>
</dbReference>
<protein>
    <recommendedName>
        <fullName evidence="13">Cysteine--tRNA ligase</fullName>
        <ecNumber evidence="13">6.1.1.16</ecNumber>
    </recommendedName>
    <alternativeName>
        <fullName evidence="13">Cysteinyl-tRNA synthetase</fullName>
        <shortName evidence="13">CysRS</shortName>
    </alternativeName>
</protein>
<evidence type="ECO:0000256" key="12">
    <source>
        <dbReference type="ARBA" id="ARBA00047398"/>
    </source>
</evidence>
<dbReference type="FunFam" id="3.40.50.620:FF:000009">
    <property type="entry name" value="Cysteine--tRNA ligase"/>
    <property type="match status" value="1"/>
</dbReference>
<comment type="cofactor">
    <cofactor evidence="13">
        <name>Zn(2+)</name>
        <dbReference type="ChEBI" id="CHEBI:29105"/>
    </cofactor>
    <text evidence="13">Binds 1 zinc ion per subunit.</text>
</comment>
<dbReference type="EC" id="6.1.1.16" evidence="13"/>
<dbReference type="SUPFAM" id="SSF47323">
    <property type="entry name" value="Anticodon-binding domain of a subclass of class I aminoacyl-tRNA synthetases"/>
    <property type="match status" value="1"/>
</dbReference>
<keyword evidence="9 13" id="KW-0067">ATP-binding</keyword>
<evidence type="ECO:0000256" key="1">
    <source>
        <dbReference type="ARBA" id="ARBA00004496"/>
    </source>
</evidence>
<feature type="binding site" evidence="13">
    <location>
        <position position="238"/>
    </location>
    <ligand>
        <name>Zn(2+)</name>
        <dbReference type="ChEBI" id="CHEBI:29105"/>
    </ligand>
</feature>
<keyword evidence="8 13" id="KW-0862">Zinc</keyword>
<evidence type="ECO:0000313" key="16">
    <source>
        <dbReference type="Proteomes" id="UP000193834"/>
    </source>
</evidence>
<dbReference type="NCBIfam" id="TIGR00435">
    <property type="entry name" value="cysS"/>
    <property type="match status" value="1"/>
</dbReference>
<evidence type="ECO:0000256" key="5">
    <source>
        <dbReference type="ARBA" id="ARBA00022598"/>
    </source>
</evidence>
<dbReference type="InterPro" id="IPR056411">
    <property type="entry name" value="CysS_C"/>
</dbReference>
<evidence type="ECO:0000256" key="8">
    <source>
        <dbReference type="ARBA" id="ARBA00022833"/>
    </source>
</evidence>
<name>A0A1X7LZP1_9BACL</name>
<dbReference type="Pfam" id="PF01406">
    <property type="entry name" value="tRNA-synt_1e"/>
    <property type="match status" value="1"/>
</dbReference>
<gene>
    <name evidence="13" type="primary">cysS</name>
    <name evidence="15" type="ORF">SAMN06295960_4873</name>
</gene>
<keyword evidence="6 13" id="KW-0479">Metal-binding</keyword>
<dbReference type="PANTHER" id="PTHR10890">
    <property type="entry name" value="CYSTEINYL-TRNA SYNTHETASE"/>
    <property type="match status" value="1"/>
</dbReference>
<evidence type="ECO:0000256" key="7">
    <source>
        <dbReference type="ARBA" id="ARBA00022741"/>
    </source>
</evidence>
<feature type="binding site" evidence="13">
    <location>
        <position position="234"/>
    </location>
    <ligand>
        <name>Zn(2+)</name>
        <dbReference type="ChEBI" id="CHEBI:29105"/>
    </ligand>
</feature>
<dbReference type="Pfam" id="PF09190">
    <property type="entry name" value="DALR_2"/>
    <property type="match status" value="1"/>
</dbReference>
<dbReference type="SMART" id="SM00840">
    <property type="entry name" value="DALR_2"/>
    <property type="match status" value="1"/>
</dbReference>
<dbReference type="SUPFAM" id="SSF52374">
    <property type="entry name" value="Nucleotidylyl transferase"/>
    <property type="match status" value="1"/>
</dbReference>
<dbReference type="PANTHER" id="PTHR10890:SF3">
    <property type="entry name" value="CYSTEINE--TRNA LIGASE, CYTOPLASMIC"/>
    <property type="match status" value="1"/>
</dbReference>
<comment type="similarity">
    <text evidence="2 13">Belongs to the class-I aminoacyl-tRNA synthetase family.</text>
</comment>
<feature type="binding site" evidence="13">
    <location>
        <position position="269"/>
    </location>
    <ligand>
        <name>ATP</name>
        <dbReference type="ChEBI" id="CHEBI:30616"/>
    </ligand>
</feature>
<dbReference type="InterPro" id="IPR024909">
    <property type="entry name" value="Cys-tRNA/MSH_ligase"/>
</dbReference>